<sequence length="98" mass="11052">MQRCLINCPKHAINDSAKPKRNSNHLTSNNLSIDGYQYPNKKLTAKTSYNANGNDNNLKLKNKFQNLSNVNDVDENSDNNITTVKMPPIMVKSMENLT</sequence>
<dbReference type="Proteomes" id="UP001054945">
    <property type="component" value="Unassembled WGS sequence"/>
</dbReference>
<dbReference type="AlphaFoldDB" id="A0AAV4SEU5"/>
<evidence type="ECO:0000313" key="2">
    <source>
        <dbReference type="EMBL" id="GIY32017.1"/>
    </source>
</evidence>
<proteinExistence type="predicted"/>
<protein>
    <submittedName>
        <fullName evidence="2">Uncharacterized protein</fullName>
    </submittedName>
</protein>
<evidence type="ECO:0000313" key="3">
    <source>
        <dbReference type="Proteomes" id="UP001054945"/>
    </source>
</evidence>
<reference evidence="2 3" key="1">
    <citation type="submission" date="2021-06" db="EMBL/GenBank/DDBJ databases">
        <title>Caerostris extrusa draft genome.</title>
        <authorList>
            <person name="Kono N."/>
            <person name="Arakawa K."/>
        </authorList>
    </citation>
    <scope>NUCLEOTIDE SEQUENCE [LARGE SCALE GENOMIC DNA]</scope>
</reference>
<accession>A0AAV4SEU5</accession>
<comment type="caution">
    <text evidence="2">The sequence shown here is derived from an EMBL/GenBank/DDBJ whole genome shotgun (WGS) entry which is preliminary data.</text>
</comment>
<gene>
    <name evidence="2" type="ORF">CEXT_296061</name>
</gene>
<evidence type="ECO:0000256" key="1">
    <source>
        <dbReference type="SAM" id="MobiDB-lite"/>
    </source>
</evidence>
<feature type="region of interest" description="Disordered" evidence="1">
    <location>
        <begin position="13"/>
        <end position="35"/>
    </location>
</feature>
<keyword evidence="3" id="KW-1185">Reference proteome</keyword>
<name>A0AAV4SEU5_CAEEX</name>
<organism evidence="2 3">
    <name type="scientific">Caerostris extrusa</name>
    <name type="common">Bark spider</name>
    <name type="synonym">Caerostris bankana</name>
    <dbReference type="NCBI Taxonomy" id="172846"/>
    <lineage>
        <taxon>Eukaryota</taxon>
        <taxon>Metazoa</taxon>
        <taxon>Ecdysozoa</taxon>
        <taxon>Arthropoda</taxon>
        <taxon>Chelicerata</taxon>
        <taxon>Arachnida</taxon>
        <taxon>Araneae</taxon>
        <taxon>Araneomorphae</taxon>
        <taxon>Entelegynae</taxon>
        <taxon>Araneoidea</taxon>
        <taxon>Araneidae</taxon>
        <taxon>Caerostris</taxon>
    </lineage>
</organism>
<dbReference type="EMBL" id="BPLR01009444">
    <property type="protein sequence ID" value="GIY32017.1"/>
    <property type="molecule type" value="Genomic_DNA"/>
</dbReference>